<protein>
    <recommendedName>
        <fullName evidence="1">GyrI-like small molecule binding domain-containing protein</fullName>
    </recommendedName>
</protein>
<gene>
    <name evidence="2" type="ORF">EZS27_014806</name>
</gene>
<comment type="caution">
    <text evidence="2">The sequence shown here is derived from an EMBL/GenBank/DDBJ whole genome shotgun (WGS) entry which is preliminary data.</text>
</comment>
<dbReference type="Pfam" id="PF06445">
    <property type="entry name" value="GyrI-like"/>
    <property type="match status" value="1"/>
</dbReference>
<reference evidence="2" key="1">
    <citation type="submission" date="2019-03" db="EMBL/GenBank/DDBJ databases">
        <title>Single cell metagenomics reveals metabolic interactions within the superorganism composed of flagellate Streblomastix strix and complex community of Bacteroidetes bacteria on its surface.</title>
        <authorList>
            <person name="Treitli S.C."/>
            <person name="Kolisko M."/>
            <person name="Husnik F."/>
            <person name="Keeling P."/>
            <person name="Hampl V."/>
        </authorList>
    </citation>
    <scope>NUCLEOTIDE SEQUENCE</scope>
    <source>
        <strain evidence="2">STM</strain>
    </source>
</reference>
<dbReference type="SUPFAM" id="SSF55136">
    <property type="entry name" value="Probable bacterial effector-binding domain"/>
    <property type="match status" value="1"/>
</dbReference>
<dbReference type="PANTHER" id="PTHR15949:SF3">
    <property type="entry name" value="TESTIS-EXPRESSED PROTEIN 264"/>
    <property type="match status" value="1"/>
</dbReference>
<dbReference type="AlphaFoldDB" id="A0A5J4RTL1"/>
<dbReference type="EMBL" id="SNRY01000731">
    <property type="protein sequence ID" value="KAA6337094.1"/>
    <property type="molecule type" value="Genomic_DNA"/>
</dbReference>
<dbReference type="Gene3D" id="3.20.80.10">
    <property type="entry name" value="Regulatory factor, effector binding domain"/>
    <property type="match status" value="1"/>
</dbReference>
<dbReference type="PANTHER" id="PTHR15949">
    <property type="entry name" value="TESTIS-EXPRESSED PROTEIN 264"/>
    <property type="match status" value="1"/>
</dbReference>
<accession>A0A5J4RTL1</accession>
<dbReference type="InterPro" id="IPR011256">
    <property type="entry name" value="Reg_factor_effector_dom_sf"/>
</dbReference>
<feature type="domain" description="GyrI-like small molecule binding" evidence="1">
    <location>
        <begin position="46"/>
        <end position="167"/>
    </location>
</feature>
<dbReference type="InterPro" id="IPR029442">
    <property type="entry name" value="GyrI-like"/>
</dbReference>
<proteinExistence type="predicted"/>
<evidence type="ECO:0000259" key="1">
    <source>
        <dbReference type="Pfam" id="PF06445"/>
    </source>
</evidence>
<evidence type="ECO:0000313" key="2">
    <source>
        <dbReference type="EMBL" id="KAA6337094.1"/>
    </source>
</evidence>
<name>A0A5J4RTL1_9ZZZZ</name>
<sequence>MKMAIIIVLVILGLLTALFGYFGGFSKIIIRTLKAGGEVLVYENVTGAYNQASKVSNKIYYDLLNTEKIPTTKGFGIYYDNPKNVEQSKLRSEVGCIVDAVDNNLMDKLKEKYQVKTVPEENCLVVEFPFKGGFSILVGMIKVYPVIEKYVTENNYLDGPVMEIYDVPNKKIIYRKFLNKN</sequence>
<organism evidence="2">
    <name type="scientific">termite gut metagenome</name>
    <dbReference type="NCBI Taxonomy" id="433724"/>
    <lineage>
        <taxon>unclassified sequences</taxon>
        <taxon>metagenomes</taxon>
        <taxon>organismal metagenomes</taxon>
    </lineage>
</organism>